<dbReference type="AlphaFoldDB" id="A0A016SWM8"/>
<sequence length="107" mass="12174">MAEKILGHFLRSNTTIKSRYAASCVKGVVQTGPLIGQFIQLTNRRGRMHRPYQVQRSMPKDHGLSLNRVDIESYLKHFLVVNDKTSSFLHSDVTLAGNHKPHEYQGN</sequence>
<keyword evidence="2" id="KW-1185">Reference proteome</keyword>
<protein>
    <submittedName>
        <fullName evidence="1">Uncharacterized protein</fullName>
    </submittedName>
</protein>
<dbReference type="Proteomes" id="UP000024635">
    <property type="component" value="Unassembled WGS sequence"/>
</dbReference>
<organism evidence="1 2">
    <name type="scientific">Ancylostoma ceylanicum</name>
    <dbReference type="NCBI Taxonomy" id="53326"/>
    <lineage>
        <taxon>Eukaryota</taxon>
        <taxon>Metazoa</taxon>
        <taxon>Ecdysozoa</taxon>
        <taxon>Nematoda</taxon>
        <taxon>Chromadorea</taxon>
        <taxon>Rhabditida</taxon>
        <taxon>Rhabditina</taxon>
        <taxon>Rhabditomorpha</taxon>
        <taxon>Strongyloidea</taxon>
        <taxon>Ancylostomatidae</taxon>
        <taxon>Ancylostomatinae</taxon>
        <taxon>Ancylostoma</taxon>
    </lineage>
</organism>
<proteinExistence type="predicted"/>
<comment type="caution">
    <text evidence="1">The sequence shown here is derived from an EMBL/GenBank/DDBJ whole genome shotgun (WGS) entry which is preliminary data.</text>
</comment>
<evidence type="ECO:0000313" key="2">
    <source>
        <dbReference type="Proteomes" id="UP000024635"/>
    </source>
</evidence>
<evidence type="ECO:0000313" key="1">
    <source>
        <dbReference type="EMBL" id="EYB94890.1"/>
    </source>
</evidence>
<accession>A0A016SWM8</accession>
<name>A0A016SWM8_9BILA</name>
<reference evidence="2" key="1">
    <citation type="journal article" date="2015" name="Nat. Genet.">
        <title>The genome and transcriptome of the zoonotic hookworm Ancylostoma ceylanicum identify infection-specific gene families.</title>
        <authorList>
            <person name="Schwarz E.M."/>
            <person name="Hu Y."/>
            <person name="Antoshechkin I."/>
            <person name="Miller M.M."/>
            <person name="Sternberg P.W."/>
            <person name="Aroian R.V."/>
        </authorList>
    </citation>
    <scope>NUCLEOTIDE SEQUENCE</scope>
    <source>
        <strain evidence="2">HY135</strain>
    </source>
</reference>
<dbReference type="EMBL" id="JARK01001502">
    <property type="protein sequence ID" value="EYB94890.1"/>
    <property type="molecule type" value="Genomic_DNA"/>
</dbReference>
<gene>
    <name evidence="1" type="primary">Acey_s0166.g73</name>
    <name evidence="1" type="ORF">Y032_0166g73</name>
</gene>